<gene>
    <name evidence="1" type="ORF">K227x_01030</name>
</gene>
<accession>A0A517N3N8</accession>
<proteinExistence type="predicted"/>
<dbReference type="Gene3D" id="1.10.510.10">
    <property type="entry name" value="Transferase(Phosphotransferase) domain 1"/>
    <property type="match status" value="1"/>
</dbReference>
<reference evidence="1 2" key="1">
    <citation type="submission" date="2019-02" db="EMBL/GenBank/DDBJ databases">
        <title>Deep-cultivation of Planctomycetes and their phenomic and genomic characterization uncovers novel biology.</title>
        <authorList>
            <person name="Wiegand S."/>
            <person name="Jogler M."/>
            <person name="Boedeker C."/>
            <person name="Pinto D."/>
            <person name="Vollmers J."/>
            <person name="Rivas-Marin E."/>
            <person name="Kohn T."/>
            <person name="Peeters S.H."/>
            <person name="Heuer A."/>
            <person name="Rast P."/>
            <person name="Oberbeckmann S."/>
            <person name="Bunk B."/>
            <person name="Jeske O."/>
            <person name="Meyerdierks A."/>
            <person name="Storesund J.E."/>
            <person name="Kallscheuer N."/>
            <person name="Luecker S."/>
            <person name="Lage O.M."/>
            <person name="Pohl T."/>
            <person name="Merkel B.J."/>
            <person name="Hornburger P."/>
            <person name="Mueller R.-W."/>
            <person name="Bruemmer F."/>
            <person name="Labrenz M."/>
            <person name="Spormann A.M."/>
            <person name="Op den Camp H."/>
            <person name="Overmann J."/>
            <person name="Amann R."/>
            <person name="Jetten M.S.M."/>
            <person name="Mascher T."/>
            <person name="Medema M.H."/>
            <person name="Devos D.P."/>
            <person name="Kaster A.-K."/>
            <person name="Ovreas L."/>
            <person name="Rohde M."/>
            <person name="Galperin M.Y."/>
            <person name="Jogler C."/>
        </authorList>
    </citation>
    <scope>NUCLEOTIDE SEQUENCE [LARGE SCALE GENOMIC DNA]</scope>
    <source>
        <strain evidence="1 2">K22_7</strain>
    </source>
</reference>
<name>A0A517N3N8_9BACT</name>
<dbReference type="RefSeq" id="WP_145167500.1">
    <property type="nucleotide sequence ID" value="NZ_CP036525.1"/>
</dbReference>
<evidence type="ECO:0000313" key="2">
    <source>
        <dbReference type="Proteomes" id="UP000318538"/>
    </source>
</evidence>
<dbReference type="OrthoDB" id="230439at2"/>
<evidence type="ECO:0008006" key="3">
    <source>
        <dbReference type="Google" id="ProtNLM"/>
    </source>
</evidence>
<evidence type="ECO:0000313" key="1">
    <source>
        <dbReference type="EMBL" id="QDT01736.1"/>
    </source>
</evidence>
<keyword evidence="2" id="KW-1185">Reference proteome</keyword>
<dbReference type="KEGG" id="rlc:K227x_01030"/>
<dbReference type="Proteomes" id="UP000318538">
    <property type="component" value="Chromosome"/>
</dbReference>
<dbReference type="EMBL" id="CP036525">
    <property type="protein sequence ID" value="QDT01736.1"/>
    <property type="molecule type" value="Genomic_DNA"/>
</dbReference>
<dbReference type="InterPro" id="IPR011009">
    <property type="entry name" value="Kinase-like_dom_sf"/>
</dbReference>
<organism evidence="1 2">
    <name type="scientific">Rubripirellula lacrimiformis</name>
    <dbReference type="NCBI Taxonomy" id="1930273"/>
    <lineage>
        <taxon>Bacteria</taxon>
        <taxon>Pseudomonadati</taxon>
        <taxon>Planctomycetota</taxon>
        <taxon>Planctomycetia</taxon>
        <taxon>Pirellulales</taxon>
        <taxon>Pirellulaceae</taxon>
        <taxon>Rubripirellula</taxon>
    </lineage>
</organism>
<protein>
    <recommendedName>
        <fullName evidence="3">Protein kinase domain-containing protein</fullName>
    </recommendedName>
</protein>
<dbReference type="AlphaFoldDB" id="A0A517N3N8"/>
<sequence length="460" mass="50271">MNARMDLSNLSIDELIQTMRQWRSRDPESSLIRWLEDHLVSTSRLVDLVCIDLIQRRRMGQRAVVEDYVADFPALSDDDAMLDVIDAEVCVTVELGMAVDRDSYLKRFPRLAGPIDELLQLNEQVGAAPAAVGSSFQQSSATSRSEGSTVLTHCAADADDGLPDKLRCIETPDWFVGGRCVASGNGIDSTPQHWLVRGRDKLRGINLAMKVIQLPATWQSDHTTWILDSCEAASSVSHPAWVRPILATVQGPFLAVIRPWVFAATQPIATGHWKPRLSDAGLSSAAACGASADSASEVWARIARVAFALAAAHRVNVTHGAVHAGNLMVDQQGNVNLVDAVAGHHTIPRWLDSGDPSVGVHDFRSPMIVQQQKACDVDDLLELVAVTMVGMNPARFDDVFGRIHQAAADEPDQPCAAIGDAVMRFISDPPDGFIGPLAERPTRWRSRASQWWKSRMFPKP</sequence>
<dbReference type="SUPFAM" id="SSF56112">
    <property type="entry name" value="Protein kinase-like (PK-like)"/>
    <property type="match status" value="1"/>
</dbReference>